<dbReference type="Proteomes" id="UP000824469">
    <property type="component" value="Unassembled WGS sequence"/>
</dbReference>
<feature type="transmembrane region" description="Helical" evidence="5">
    <location>
        <begin position="442"/>
        <end position="460"/>
    </location>
</feature>
<feature type="transmembrane region" description="Helical" evidence="5">
    <location>
        <begin position="200"/>
        <end position="221"/>
    </location>
</feature>
<keyword evidence="3 5" id="KW-1133">Transmembrane helix</keyword>
<feature type="transmembrane region" description="Helical" evidence="5">
    <location>
        <begin position="466"/>
        <end position="486"/>
    </location>
</feature>
<feature type="transmembrane region" description="Helical" evidence="5">
    <location>
        <begin position="374"/>
        <end position="394"/>
    </location>
</feature>
<dbReference type="GO" id="GO:0016020">
    <property type="term" value="C:membrane"/>
    <property type="evidence" value="ECO:0007669"/>
    <property type="project" value="UniProtKB-SubCell"/>
</dbReference>
<dbReference type="InterPro" id="IPR036259">
    <property type="entry name" value="MFS_trans_sf"/>
</dbReference>
<evidence type="ECO:0000256" key="1">
    <source>
        <dbReference type="ARBA" id="ARBA00004141"/>
    </source>
</evidence>
<evidence type="ECO:0000313" key="8">
    <source>
        <dbReference type="Proteomes" id="UP000824469"/>
    </source>
</evidence>
<dbReference type="PANTHER" id="PTHR24064">
    <property type="entry name" value="SOLUTE CARRIER FAMILY 22 MEMBER"/>
    <property type="match status" value="1"/>
</dbReference>
<comment type="caution">
    <text evidence="7">The sequence shown here is derived from an EMBL/GenBank/DDBJ whole genome shotgun (WGS) entry which is preliminary data.</text>
</comment>
<dbReference type="InterPro" id="IPR020846">
    <property type="entry name" value="MFS_dom"/>
</dbReference>
<dbReference type="Gene3D" id="1.20.1250.20">
    <property type="entry name" value="MFS general substrate transporter like domains"/>
    <property type="match status" value="1"/>
</dbReference>
<feature type="transmembrane region" description="Helical" evidence="5">
    <location>
        <begin position="345"/>
        <end position="367"/>
    </location>
</feature>
<evidence type="ECO:0000256" key="5">
    <source>
        <dbReference type="SAM" id="Phobius"/>
    </source>
</evidence>
<organism evidence="7 8">
    <name type="scientific">Taxus chinensis</name>
    <name type="common">Chinese yew</name>
    <name type="synonym">Taxus wallichiana var. chinensis</name>
    <dbReference type="NCBI Taxonomy" id="29808"/>
    <lineage>
        <taxon>Eukaryota</taxon>
        <taxon>Viridiplantae</taxon>
        <taxon>Streptophyta</taxon>
        <taxon>Embryophyta</taxon>
        <taxon>Tracheophyta</taxon>
        <taxon>Spermatophyta</taxon>
        <taxon>Pinopsida</taxon>
        <taxon>Pinidae</taxon>
        <taxon>Conifers II</taxon>
        <taxon>Cupressales</taxon>
        <taxon>Taxaceae</taxon>
        <taxon>Taxus</taxon>
    </lineage>
</organism>
<feature type="transmembrane region" description="Helical" evidence="5">
    <location>
        <begin position="113"/>
        <end position="131"/>
    </location>
</feature>
<feature type="domain" description="Major facilitator superfamily (MFS) profile" evidence="6">
    <location>
        <begin position="32"/>
        <end position="491"/>
    </location>
</feature>
<dbReference type="SUPFAM" id="SSF103473">
    <property type="entry name" value="MFS general substrate transporter"/>
    <property type="match status" value="1"/>
</dbReference>
<evidence type="ECO:0000313" key="7">
    <source>
        <dbReference type="EMBL" id="KAH9287867.1"/>
    </source>
</evidence>
<evidence type="ECO:0000256" key="4">
    <source>
        <dbReference type="ARBA" id="ARBA00023136"/>
    </source>
</evidence>
<protein>
    <recommendedName>
        <fullName evidence="6">Major facilitator superfamily (MFS) profile domain-containing protein</fullName>
    </recommendedName>
</protein>
<evidence type="ECO:0000259" key="6">
    <source>
        <dbReference type="PROSITE" id="PS50850"/>
    </source>
</evidence>
<comment type="subcellular location">
    <subcellularLocation>
        <location evidence="1">Membrane</location>
        <topology evidence="1">Multi-pass membrane protein</topology>
    </subcellularLocation>
</comment>
<reference evidence="7 8" key="1">
    <citation type="journal article" date="2021" name="Nat. Plants">
        <title>The Taxus genome provides insights into paclitaxel biosynthesis.</title>
        <authorList>
            <person name="Xiong X."/>
            <person name="Gou J."/>
            <person name="Liao Q."/>
            <person name="Li Y."/>
            <person name="Zhou Q."/>
            <person name="Bi G."/>
            <person name="Li C."/>
            <person name="Du R."/>
            <person name="Wang X."/>
            <person name="Sun T."/>
            <person name="Guo L."/>
            <person name="Liang H."/>
            <person name="Lu P."/>
            <person name="Wu Y."/>
            <person name="Zhang Z."/>
            <person name="Ro D.K."/>
            <person name="Shang Y."/>
            <person name="Huang S."/>
            <person name="Yan J."/>
        </authorList>
    </citation>
    <scope>NUCLEOTIDE SEQUENCE [LARGE SCALE GENOMIC DNA]</scope>
    <source>
        <strain evidence="7">Ta-2019</strain>
    </source>
</reference>
<dbReference type="AlphaFoldDB" id="A0AA38BQV4"/>
<dbReference type="EMBL" id="JAHRHJ020003813">
    <property type="protein sequence ID" value="KAH9287867.1"/>
    <property type="molecule type" value="Genomic_DNA"/>
</dbReference>
<feature type="transmembrane region" description="Helical" evidence="5">
    <location>
        <begin position="409"/>
        <end position="430"/>
    </location>
</feature>
<dbReference type="PROSITE" id="PS50850">
    <property type="entry name" value="MFS"/>
    <property type="match status" value="1"/>
</dbReference>
<sequence length="514" mass="57261">MDSEEGSGTGEHMKLSVEEIIEKYVGGFGGAQLFQVLVVALGWGFDIQNTFLPIFTDAQPSWRCTSPHFLQITCTKQSSICDMDPQLWEWNTPKKASIISEWDLICANNFKAGIPQFFFFTGALLGCIMLGPLADSSLGRKRMLLLSSLTLSLTGFLTSLSPNIWIYSLLRAFSGFGKAPIGTCCLVLSTEIVGRKWRSLIGFLLFFTCTLGFVSLPILAYLTRLNFSWRRTYIYLSIPPLAYSLFLLPFVWESPRWLLLRRGNSDEALQSFKKMAEWNGRLLPENIIIEERSITENQTDSALSRLWTTKWARIRLMLTMAVGFGMGLIYYGMPFGVGSLHFNLYLSVTFNALSEIPAAIISTLLVAKAPRRKSILLLTILSGMLCFVCVVYSMDTHKSTNWGQMGAELGAFLSAVTAYNVLLIYCLELFPSSVRNSAMSMVKQAVNVGAIASPVIVVIITHGAPYLSFAIFGIAIIMSGLFVMGLPETKDRPFCDTLEGQQWQEKEHQTPLLS</sequence>
<evidence type="ECO:0000256" key="3">
    <source>
        <dbReference type="ARBA" id="ARBA00022989"/>
    </source>
</evidence>
<name>A0AA38BQV4_TAXCH</name>
<accession>A0AA38BQV4</accession>
<dbReference type="GO" id="GO:0022857">
    <property type="term" value="F:transmembrane transporter activity"/>
    <property type="evidence" value="ECO:0007669"/>
    <property type="project" value="InterPro"/>
</dbReference>
<feature type="transmembrane region" description="Helical" evidence="5">
    <location>
        <begin position="233"/>
        <end position="252"/>
    </location>
</feature>
<dbReference type="InterPro" id="IPR005828">
    <property type="entry name" value="MFS_sugar_transport-like"/>
</dbReference>
<feature type="transmembrane region" description="Helical" evidence="5">
    <location>
        <begin position="143"/>
        <end position="160"/>
    </location>
</feature>
<gene>
    <name evidence="7" type="ORF">KI387_031984</name>
</gene>
<keyword evidence="8" id="KW-1185">Reference proteome</keyword>
<dbReference type="Pfam" id="PF00083">
    <property type="entry name" value="Sugar_tr"/>
    <property type="match status" value="1"/>
</dbReference>
<keyword evidence="2 5" id="KW-0812">Transmembrane</keyword>
<keyword evidence="4 5" id="KW-0472">Membrane</keyword>
<feature type="transmembrane region" description="Helical" evidence="5">
    <location>
        <begin position="314"/>
        <end position="333"/>
    </location>
</feature>
<evidence type="ECO:0000256" key="2">
    <source>
        <dbReference type="ARBA" id="ARBA00022692"/>
    </source>
</evidence>
<proteinExistence type="predicted"/>